<dbReference type="InterPro" id="IPR004344">
    <property type="entry name" value="TTL/TTLL_fam"/>
</dbReference>
<evidence type="ECO:0000256" key="5">
    <source>
        <dbReference type="ARBA" id="ARBA00030445"/>
    </source>
</evidence>
<dbReference type="GO" id="GO:0070740">
    <property type="term" value="F:tubulin-glutamic acid ligase activity"/>
    <property type="evidence" value="ECO:0007669"/>
    <property type="project" value="TreeGrafter"/>
</dbReference>
<dbReference type="GO" id="GO:0015631">
    <property type="term" value="F:tubulin binding"/>
    <property type="evidence" value="ECO:0007669"/>
    <property type="project" value="TreeGrafter"/>
</dbReference>
<dbReference type="Gene3D" id="3.30.470.20">
    <property type="entry name" value="ATP-grasp fold, B domain"/>
    <property type="match status" value="1"/>
</dbReference>
<comment type="caution">
    <text evidence="6">The sequence shown here is derived from an EMBL/GenBank/DDBJ whole genome shotgun (WGS) entry which is preliminary data.</text>
</comment>
<keyword evidence="3" id="KW-0547">Nucleotide-binding</keyword>
<evidence type="ECO:0000256" key="3">
    <source>
        <dbReference type="ARBA" id="ARBA00022741"/>
    </source>
</evidence>
<evidence type="ECO:0000313" key="7">
    <source>
        <dbReference type="Proteomes" id="UP001190700"/>
    </source>
</evidence>
<gene>
    <name evidence="6" type="ORF">CYMTET_6507</name>
</gene>
<dbReference type="AlphaFoldDB" id="A0AAE0GWX9"/>
<dbReference type="PROSITE" id="PS51221">
    <property type="entry name" value="TTL"/>
    <property type="match status" value="1"/>
</dbReference>
<dbReference type="GO" id="GO:0000226">
    <property type="term" value="P:microtubule cytoskeleton organization"/>
    <property type="evidence" value="ECO:0007669"/>
    <property type="project" value="TreeGrafter"/>
</dbReference>
<keyword evidence="7" id="KW-1185">Reference proteome</keyword>
<evidence type="ECO:0000256" key="4">
    <source>
        <dbReference type="ARBA" id="ARBA00022840"/>
    </source>
</evidence>
<sequence length="230" mass="25693">MSDFPVLHYSTIAPITRVATSARTIREGPQHSHLQTGPPALPLPTTVVLERNVGVIESSRTPLETPRLLVGLGLPPERGWGGGGLQEEEGWGWGALQVYLYREAFCRFTNQVYSLDKEDLQNSYVHLTNHAVQKKDGEYDPSKCDLKWSIHSLKTFMTSMHGAEAANSSFGRIQACIVNSLRAVQNVIINDKHCVELYGYDIMIDQDLKPWLIEVRLPARRRPPFISAGG</sequence>
<keyword evidence="2" id="KW-0436">Ligase</keyword>
<keyword evidence="4" id="KW-0067">ATP-binding</keyword>
<evidence type="ECO:0000256" key="2">
    <source>
        <dbReference type="ARBA" id="ARBA00022598"/>
    </source>
</evidence>
<name>A0AAE0GWX9_9CHLO</name>
<dbReference type="Proteomes" id="UP001190700">
    <property type="component" value="Unassembled WGS sequence"/>
</dbReference>
<reference evidence="6 7" key="1">
    <citation type="journal article" date="2015" name="Genome Biol. Evol.">
        <title>Comparative Genomics of a Bacterivorous Green Alga Reveals Evolutionary Causalities and Consequences of Phago-Mixotrophic Mode of Nutrition.</title>
        <authorList>
            <person name="Burns J.A."/>
            <person name="Paasch A."/>
            <person name="Narechania A."/>
            <person name="Kim E."/>
        </authorList>
    </citation>
    <scope>NUCLEOTIDE SEQUENCE [LARGE SCALE GENOMIC DNA]</scope>
    <source>
        <strain evidence="6 7">PLY_AMNH</strain>
    </source>
</reference>
<dbReference type="PANTHER" id="PTHR12241:SF39">
    <property type="entry name" value="TUBULIN POLYGLUTAMYLASE TTLL9-RELATED"/>
    <property type="match status" value="1"/>
</dbReference>
<dbReference type="GO" id="GO:0005524">
    <property type="term" value="F:ATP binding"/>
    <property type="evidence" value="ECO:0007669"/>
    <property type="project" value="UniProtKB-KW"/>
</dbReference>
<protein>
    <recommendedName>
        <fullName evidence="5">Tubulin--tyrosine ligase-like protein 9</fullName>
    </recommendedName>
</protein>
<proteinExistence type="inferred from homology"/>
<dbReference type="EMBL" id="LGRX02001581">
    <property type="protein sequence ID" value="KAK3285895.1"/>
    <property type="molecule type" value="Genomic_DNA"/>
</dbReference>
<accession>A0AAE0GWX9</accession>
<evidence type="ECO:0000256" key="1">
    <source>
        <dbReference type="ARBA" id="ARBA00006820"/>
    </source>
</evidence>
<organism evidence="6 7">
    <name type="scientific">Cymbomonas tetramitiformis</name>
    <dbReference type="NCBI Taxonomy" id="36881"/>
    <lineage>
        <taxon>Eukaryota</taxon>
        <taxon>Viridiplantae</taxon>
        <taxon>Chlorophyta</taxon>
        <taxon>Pyramimonadophyceae</taxon>
        <taxon>Pyramimonadales</taxon>
        <taxon>Pyramimonadaceae</taxon>
        <taxon>Cymbomonas</taxon>
    </lineage>
</organism>
<dbReference type="GO" id="GO:0036064">
    <property type="term" value="C:ciliary basal body"/>
    <property type="evidence" value="ECO:0007669"/>
    <property type="project" value="TreeGrafter"/>
</dbReference>
<evidence type="ECO:0000313" key="6">
    <source>
        <dbReference type="EMBL" id="KAK3285895.1"/>
    </source>
</evidence>
<dbReference type="Pfam" id="PF03133">
    <property type="entry name" value="TTL"/>
    <property type="match status" value="1"/>
</dbReference>
<comment type="similarity">
    <text evidence="1">Belongs to the tubulin--tyrosine ligase family.</text>
</comment>
<dbReference type="PANTHER" id="PTHR12241">
    <property type="entry name" value="TUBULIN POLYGLUTAMYLASE"/>
    <property type="match status" value="1"/>
</dbReference>